<feature type="transmembrane region" description="Helical" evidence="5">
    <location>
        <begin position="33"/>
        <end position="51"/>
    </location>
</feature>
<dbReference type="Pfam" id="PF00892">
    <property type="entry name" value="EamA"/>
    <property type="match status" value="2"/>
</dbReference>
<evidence type="ECO:0000256" key="2">
    <source>
        <dbReference type="ARBA" id="ARBA00022692"/>
    </source>
</evidence>
<dbReference type="PANTHER" id="PTHR32322:SF9">
    <property type="entry name" value="AMINO-ACID METABOLITE EFFLUX PUMP-RELATED"/>
    <property type="match status" value="1"/>
</dbReference>
<gene>
    <name evidence="7" type="ORF">MNBD_ALPHA09-1182</name>
</gene>
<feature type="domain" description="EamA" evidence="6">
    <location>
        <begin position="9"/>
        <end position="138"/>
    </location>
</feature>
<dbReference type="InterPro" id="IPR037185">
    <property type="entry name" value="EmrE-like"/>
</dbReference>
<keyword evidence="2 5" id="KW-0812">Transmembrane</keyword>
<evidence type="ECO:0000256" key="1">
    <source>
        <dbReference type="ARBA" id="ARBA00004141"/>
    </source>
</evidence>
<protein>
    <submittedName>
        <fullName evidence="7">Permease of the drug/metabolite transporter (DMT) superfamily</fullName>
    </submittedName>
</protein>
<comment type="subcellular location">
    <subcellularLocation>
        <location evidence="1">Membrane</location>
        <topology evidence="1">Multi-pass membrane protein</topology>
    </subcellularLocation>
</comment>
<dbReference type="GO" id="GO:0016020">
    <property type="term" value="C:membrane"/>
    <property type="evidence" value="ECO:0007669"/>
    <property type="project" value="UniProtKB-SubCell"/>
</dbReference>
<feature type="transmembrane region" description="Helical" evidence="5">
    <location>
        <begin position="63"/>
        <end position="84"/>
    </location>
</feature>
<dbReference type="InterPro" id="IPR000620">
    <property type="entry name" value="EamA_dom"/>
</dbReference>
<dbReference type="AlphaFoldDB" id="A0A3B0T297"/>
<dbReference type="EMBL" id="UOEM01000005">
    <property type="protein sequence ID" value="VAW10163.1"/>
    <property type="molecule type" value="Genomic_DNA"/>
</dbReference>
<keyword evidence="3 5" id="KW-1133">Transmembrane helix</keyword>
<keyword evidence="4 5" id="KW-0472">Membrane</keyword>
<evidence type="ECO:0000256" key="3">
    <source>
        <dbReference type="ARBA" id="ARBA00022989"/>
    </source>
</evidence>
<feature type="transmembrane region" description="Helical" evidence="5">
    <location>
        <begin position="179"/>
        <end position="200"/>
    </location>
</feature>
<evidence type="ECO:0000313" key="7">
    <source>
        <dbReference type="EMBL" id="VAW10163.1"/>
    </source>
</evidence>
<feature type="transmembrane region" description="Helical" evidence="5">
    <location>
        <begin position="124"/>
        <end position="144"/>
    </location>
</feature>
<feature type="transmembrane region" description="Helical" evidence="5">
    <location>
        <begin position="212"/>
        <end position="231"/>
    </location>
</feature>
<name>A0A3B0T297_9ZZZZ</name>
<proteinExistence type="predicted"/>
<evidence type="ECO:0000256" key="4">
    <source>
        <dbReference type="ARBA" id="ARBA00023136"/>
    </source>
</evidence>
<organism evidence="7">
    <name type="scientific">hydrothermal vent metagenome</name>
    <dbReference type="NCBI Taxonomy" id="652676"/>
    <lineage>
        <taxon>unclassified sequences</taxon>
        <taxon>metagenomes</taxon>
        <taxon>ecological metagenomes</taxon>
    </lineage>
</organism>
<reference evidence="7" key="1">
    <citation type="submission" date="2018-06" db="EMBL/GenBank/DDBJ databases">
        <authorList>
            <person name="Zhirakovskaya E."/>
        </authorList>
    </citation>
    <scope>NUCLEOTIDE SEQUENCE</scope>
</reference>
<sequence length="297" mass="30884">MRVTDWLKLVLLSILWGGAFYFSEVALDHTGPLTIVMVRVTLAAVMLAVFCRLTGIGTTLTPALAGAFLIMGFINNVIPFSLITLGQTQITGSLAAILAATTPLFTVAVSHFWPEGEIATPLKIAGIIAGMGGVVVLVGVGALARLGDGMGGIFAVLAASLAYAVALLYARRFKGLHPIFLATGMLSAAALIMVPMAFAFETPFQPLPPASAFAAMAGLAVLASAVAYFLYFSVLQSAGPTNASLVTFMIPVSAIALGVTLRGEVLELRHIAGLALILVGLALVDGRLFRWLGAARR</sequence>
<feature type="transmembrane region" description="Helical" evidence="5">
    <location>
        <begin position="150"/>
        <end position="170"/>
    </location>
</feature>
<feature type="transmembrane region" description="Helical" evidence="5">
    <location>
        <begin position="268"/>
        <end position="289"/>
    </location>
</feature>
<feature type="transmembrane region" description="Helical" evidence="5">
    <location>
        <begin position="243"/>
        <end position="262"/>
    </location>
</feature>
<evidence type="ECO:0000259" key="6">
    <source>
        <dbReference type="Pfam" id="PF00892"/>
    </source>
</evidence>
<feature type="transmembrane region" description="Helical" evidence="5">
    <location>
        <begin position="7"/>
        <end position="27"/>
    </location>
</feature>
<dbReference type="PANTHER" id="PTHR32322">
    <property type="entry name" value="INNER MEMBRANE TRANSPORTER"/>
    <property type="match status" value="1"/>
</dbReference>
<dbReference type="InterPro" id="IPR050638">
    <property type="entry name" value="AA-Vitamin_Transporters"/>
</dbReference>
<feature type="domain" description="EamA" evidence="6">
    <location>
        <begin position="151"/>
        <end position="284"/>
    </location>
</feature>
<feature type="transmembrane region" description="Helical" evidence="5">
    <location>
        <begin position="90"/>
        <end position="112"/>
    </location>
</feature>
<evidence type="ECO:0000256" key="5">
    <source>
        <dbReference type="SAM" id="Phobius"/>
    </source>
</evidence>
<dbReference type="SUPFAM" id="SSF103481">
    <property type="entry name" value="Multidrug resistance efflux transporter EmrE"/>
    <property type="match status" value="2"/>
</dbReference>
<accession>A0A3B0T297</accession>